<dbReference type="Pfam" id="PF05899">
    <property type="entry name" value="Cupin_3"/>
    <property type="match status" value="1"/>
</dbReference>
<dbReference type="AlphaFoldDB" id="A0A4S8JW28"/>
<reference evidence="2 3" key="1">
    <citation type="journal article" date="2019" name="Nat. Plants">
        <title>Genome sequencing of Musa balbisiana reveals subgenome evolution and function divergence in polyploid bananas.</title>
        <authorList>
            <person name="Yao X."/>
        </authorList>
    </citation>
    <scope>NUCLEOTIDE SEQUENCE [LARGE SCALE GENOMIC DNA]</scope>
    <source>
        <strain evidence="3">cv. DH-PKW</strain>
        <tissue evidence="2">Leaves</tissue>
    </source>
</reference>
<dbReference type="Gene3D" id="2.60.120.10">
    <property type="entry name" value="Jelly Rolls"/>
    <property type="match status" value="1"/>
</dbReference>
<dbReference type="PANTHER" id="PTHR33271">
    <property type="entry name" value="OS04G0445200 PROTEIN"/>
    <property type="match status" value="1"/>
</dbReference>
<dbReference type="STRING" id="52838.A0A4S8JW28"/>
<gene>
    <name evidence="2" type="ORF">C4D60_Mb05t14160</name>
</gene>
<sequence>MASSLSFHAAALLPPSSAGPPKFLRRRFLPLSSSASSSGTLGIYSRFERPLEDVYNVRVERGLPRERVAELGVDRWSVWKTGGRCRLPWDWHVDQQVYVVSGEVRVVPEGAKSGERFMRFVAGDLVRYPKWFEADLFFDGPYEERYRFLAYARSAVKNQQTSAELANSAETKSGTRHANTQSSFVGFVSGIVCE</sequence>
<dbReference type="PANTHER" id="PTHR33271:SF7">
    <property type="entry name" value="PLASTID TRANSCRIPTIONALLY ACTIVE 18"/>
    <property type="match status" value="1"/>
</dbReference>
<dbReference type="SUPFAM" id="SSF51182">
    <property type="entry name" value="RmlC-like cupins"/>
    <property type="match status" value="1"/>
</dbReference>
<dbReference type="Proteomes" id="UP000317650">
    <property type="component" value="Chromosome 5"/>
</dbReference>
<evidence type="ECO:0000313" key="3">
    <source>
        <dbReference type="Proteomes" id="UP000317650"/>
    </source>
</evidence>
<accession>A0A4S8JW28</accession>
<organism evidence="2 3">
    <name type="scientific">Musa balbisiana</name>
    <name type="common">Banana</name>
    <dbReference type="NCBI Taxonomy" id="52838"/>
    <lineage>
        <taxon>Eukaryota</taxon>
        <taxon>Viridiplantae</taxon>
        <taxon>Streptophyta</taxon>
        <taxon>Embryophyta</taxon>
        <taxon>Tracheophyta</taxon>
        <taxon>Spermatophyta</taxon>
        <taxon>Magnoliopsida</taxon>
        <taxon>Liliopsida</taxon>
        <taxon>Zingiberales</taxon>
        <taxon>Musaceae</taxon>
        <taxon>Musa</taxon>
    </lineage>
</organism>
<dbReference type="InterPro" id="IPR011051">
    <property type="entry name" value="RmlC_Cupin_sf"/>
</dbReference>
<evidence type="ECO:0000313" key="2">
    <source>
        <dbReference type="EMBL" id="THU66440.1"/>
    </source>
</evidence>
<dbReference type="EMBL" id="PYDT01000003">
    <property type="protein sequence ID" value="THU66440.1"/>
    <property type="molecule type" value="Genomic_DNA"/>
</dbReference>
<feature type="domain" description="(S)-ureidoglycine aminohydrolase cupin" evidence="1">
    <location>
        <begin position="69"/>
        <end position="143"/>
    </location>
</feature>
<dbReference type="InterPro" id="IPR014710">
    <property type="entry name" value="RmlC-like_jellyroll"/>
</dbReference>
<keyword evidence="3" id="KW-1185">Reference proteome</keyword>
<proteinExistence type="predicted"/>
<dbReference type="InterPro" id="IPR008579">
    <property type="entry name" value="UGlyAH_Cupin_dom"/>
</dbReference>
<protein>
    <recommendedName>
        <fullName evidence="1">(S)-ureidoglycine aminohydrolase cupin domain-containing protein</fullName>
    </recommendedName>
</protein>
<name>A0A4S8JW28_MUSBA</name>
<comment type="caution">
    <text evidence="2">The sequence shown here is derived from an EMBL/GenBank/DDBJ whole genome shotgun (WGS) entry which is preliminary data.</text>
</comment>
<evidence type="ECO:0000259" key="1">
    <source>
        <dbReference type="Pfam" id="PF05899"/>
    </source>
</evidence>